<gene>
    <name evidence="3" type="ORF">F2Q69_00049262</name>
</gene>
<keyword evidence="1" id="KW-0732">Signal</keyword>
<dbReference type="SUPFAM" id="SSF51182">
    <property type="entry name" value="RmlC-like cupins"/>
    <property type="match status" value="1"/>
</dbReference>
<sequence>MGGNCPILTLSRSTAALVLIDFAPGGQFHNPPRTHPRAMEILVPLEGTLLVGFVSSNQDNNRRMNAVAFASLGSQDPGAITIADAVLDSKLLIMMDVLAKAFQLDVLGFSKEALSNKIALLSLAFGDPKAWPSFSTELGEVALLQWIWLGIMDMVAKYIPRHTTMNMVGYGWVDQKMNYSLRLQGYYIDDSGSESMTEFLHGARRGSIASEKIFRLQDFHIPREQNRTADGLARIADTFHHSLVFLGYSIPVWISRLFLV</sequence>
<protein>
    <recommendedName>
        <fullName evidence="2">Cupin type-1 domain-containing protein</fullName>
    </recommendedName>
</protein>
<accession>A0A8S9PZL3</accession>
<evidence type="ECO:0000313" key="3">
    <source>
        <dbReference type="EMBL" id="KAF3526768.1"/>
    </source>
</evidence>
<comment type="caution">
    <text evidence="3">The sequence shown here is derived from an EMBL/GenBank/DDBJ whole genome shotgun (WGS) entry which is preliminary data.</text>
</comment>
<name>A0A8S9PZL3_BRACR</name>
<dbReference type="Proteomes" id="UP000712600">
    <property type="component" value="Unassembled WGS sequence"/>
</dbReference>
<dbReference type="InterPro" id="IPR006045">
    <property type="entry name" value="Cupin_1"/>
</dbReference>
<dbReference type="InterPro" id="IPR014710">
    <property type="entry name" value="RmlC-like_jellyroll"/>
</dbReference>
<dbReference type="Gene3D" id="2.60.120.10">
    <property type="entry name" value="Jelly Rolls"/>
    <property type="match status" value="2"/>
</dbReference>
<organism evidence="3 4">
    <name type="scientific">Brassica cretica</name>
    <name type="common">Mustard</name>
    <dbReference type="NCBI Taxonomy" id="69181"/>
    <lineage>
        <taxon>Eukaryota</taxon>
        <taxon>Viridiplantae</taxon>
        <taxon>Streptophyta</taxon>
        <taxon>Embryophyta</taxon>
        <taxon>Tracheophyta</taxon>
        <taxon>Spermatophyta</taxon>
        <taxon>Magnoliopsida</taxon>
        <taxon>eudicotyledons</taxon>
        <taxon>Gunneridae</taxon>
        <taxon>Pentapetalae</taxon>
        <taxon>rosids</taxon>
        <taxon>malvids</taxon>
        <taxon>Brassicales</taxon>
        <taxon>Brassicaceae</taxon>
        <taxon>Brassiceae</taxon>
        <taxon>Brassica</taxon>
    </lineage>
</organism>
<feature type="domain" description="Cupin type-1" evidence="2">
    <location>
        <begin position="10"/>
        <end position="60"/>
    </location>
</feature>
<evidence type="ECO:0000259" key="2">
    <source>
        <dbReference type="Pfam" id="PF00190"/>
    </source>
</evidence>
<dbReference type="AlphaFoldDB" id="A0A8S9PZL3"/>
<proteinExistence type="predicted"/>
<evidence type="ECO:0000256" key="1">
    <source>
        <dbReference type="ARBA" id="ARBA00022729"/>
    </source>
</evidence>
<dbReference type="Pfam" id="PF00190">
    <property type="entry name" value="Cupin_1"/>
    <property type="match status" value="1"/>
</dbReference>
<dbReference type="PANTHER" id="PTHR31238">
    <property type="entry name" value="GERMIN-LIKE PROTEIN SUBFAMILY 3 MEMBER 3"/>
    <property type="match status" value="1"/>
</dbReference>
<dbReference type="InterPro" id="IPR011051">
    <property type="entry name" value="RmlC_Cupin_sf"/>
</dbReference>
<dbReference type="EMBL" id="QGKX02001347">
    <property type="protein sequence ID" value="KAF3526768.1"/>
    <property type="molecule type" value="Genomic_DNA"/>
</dbReference>
<reference evidence="3" key="1">
    <citation type="submission" date="2019-12" db="EMBL/GenBank/DDBJ databases">
        <title>Genome sequencing and annotation of Brassica cretica.</title>
        <authorList>
            <person name="Studholme D.J."/>
            <person name="Sarris P."/>
        </authorList>
    </citation>
    <scope>NUCLEOTIDE SEQUENCE</scope>
    <source>
        <strain evidence="3">PFS-109/04</strain>
        <tissue evidence="3">Leaf</tissue>
    </source>
</reference>
<evidence type="ECO:0000313" key="4">
    <source>
        <dbReference type="Proteomes" id="UP000712600"/>
    </source>
</evidence>